<dbReference type="InterPro" id="IPR020594">
    <property type="entry name" value="Ribosomal_bL9_bac/chp"/>
</dbReference>
<dbReference type="GO" id="GO:0003735">
    <property type="term" value="F:structural constituent of ribosome"/>
    <property type="evidence" value="ECO:0007669"/>
    <property type="project" value="InterPro"/>
</dbReference>
<dbReference type="GO" id="GO:0019843">
    <property type="term" value="F:rRNA binding"/>
    <property type="evidence" value="ECO:0007669"/>
    <property type="project" value="UniProtKB-KW"/>
</dbReference>
<feature type="domain" description="Ribosomal protein L9" evidence="6">
    <location>
        <begin position="1"/>
        <end position="47"/>
    </location>
</feature>
<evidence type="ECO:0000259" key="6">
    <source>
        <dbReference type="Pfam" id="PF01281"/>
    </source>
</evidence>
<evidence type="ECO:0000256" key="5">
    <source>
        <dbReference type="ARBA" id="ARBA00023274"/>
    </source>
</evidence>
<evidence type="ECO:0000259" key="7">
    <source>
        <dbReference type="Pfam" id="PF03948"/>
    </source>
</evidence>
<evidence type="ECO:0000256" key="4">
    <source>
        <dbReference type="ARBA" id="ARBA00022980"/>
    </source>
</evidence>
<accession>A0A383EIP2</accession>
<dbReference type="HAMAP" id="MF_00503">
    <property type="entry name" value="Ribosomal_bL9"/>
    <property type="match status" value="1"/>
</dbReference>
<comment type="similarity">
    <text evidence="1">Belongs to the bacterial ribosomal protein bL9 family.</text>
</comment>
<keyword evidence="4" id="KW-0689">Ribosomal protein</keyword>
<evidence type="ECO:0000256" key="3">
    <source>
        <dbReference type="ARBA" id="ARBA00022884"/>
    </source>
</evidence>
<keyword evidence="2" id="KW-0699">rRNA-binding</keyword>
<dbReference type="Pfam" id="PF03948">
    <property type="entry name" value="Ribosomal_L9_C"/>
    <property type="match status" value="1"/>
</dbReference>
<dbReference type="Gene3D" id="3.40.5.10">
    <property type="entry name" value="Ribosomal protein L9, N-terminal domain"/>
    <property type="match status" value="1"/>
</dbReference>
<evidence type="ECO:0000256" key="1">
    <source>
        <dbReference type="ARBA" id="ARBA00010605"/>
    </source>
</evidence>
<sequence length="163" mass="18442">MKVLFLKDVPGVALGGDIKEVKNGYARNYLIPYNIAVLANNENMKQIEKIKVESEKERVALMEDLKAVFESIKDLTINIPMLSSQTGKLYGSVGHDIISKTIKEVNNVELQYRYIKLTESIKEHGVYNVLVEISDELNTIIKVIVHDPEQTPEELLLNLNTES</sequence>
<evidence type="ECO:0008006" key="9">
    <source>
        <dbReference type="Google" id="ProtNLM"/>
    </source>
</evidence>
<reference evidence="8" key="1">
    <citation type="submission" date="2018-05" db="EMBL/GenBank/DDBJ databases">
        <authorList>
            <person name="Lanie J.A."/>
            <person name="Ng W.-L."/>
            <person name="Kazmierczak K.M."/>
            <person name="Andrzejewski T.M."/>
            <person name="Davidsen T.M."/>
            <person name="Wayne K.J."/>
            <person name="Tettelin H."/>
            <person name="Glass J.I."/>
            <person name="Rusch D."/>
            <person name="Podicherti R."/>
            <person name="Tsui H.-C.T."/>
            <person name="Winkler M.E."/>
        </authorList>
    </citation>
    <scope>NUCLEOTIDE SEQUENCE</scope>
</reference>
<keyword evidence="5" id="KW-0687">Ribonucleoprotein</keyword>
<protein>
    <recommendedName>
        <fullName evidence="9">Ribosomal protein L9 domain-containing protein</fullName>
    </recommendedName>
</protein>
<dbReference type="InterPro" id="IPR036791">
    <property type="entry name" value="Ribosomal_bL9_C_sf"/>
</dbReference>
<evidence type="ECO:0000256" key="2">
    <source>
        <dbReference type="ARBA" id="ARBA00022730"/>
    </source>
</evidence>
<dbReference type="GO" id="GO:1990904">
    <property type="term" value="C:ribonucleoprotein complex"/>
    <property type="evidence" value="ECO:0007669"/>
    <property type="project" value="UniProtKB-KW"/>
</dbReference>
<proteinExistence type="inferred from homology"/>
<dbReference type="GO" id="GO:0005840">
    <property type="term" value="C:ribosome"/>
    <property type="evidence" value="ECO:0007669"/>
    <property type="project" value="UniProtKB-KW"/>
</dbReference>
<dbReference type="EMBL" id="UINC01226301">
    <property type="protein sequence ID" value="SVE56727.1"/>
    <property type="molecule type" value="Genomic_DNA"/>
</dbReference>
<gene>
    <name evidence="8" type="ORF">METZ01_LOCUS509581</name>
</gene>
<keyword evidence="3" id="KW-0694">RNA-binding</keyword>
<feature type="domain" description="Large ribosomal subunit protein bL9 C-terminal" evidence="7">
    <location>
        <begin position="65"/>
        <end position="146"/>
    </location>
</feature>
<dbReference type="InterPro" id="IPR036935">
    <property type="entry name" value="Ribosomal_bL9_N_sf"/>
</dbReference>
<organism evidence="8">
    <name type="scientific">marine metagenome</name>
    <dbReference type="NCBI Taxonomy" id="408172"/>
    <lineage>
        <taxon>unclassified sequences</taxon>
        <taxon>metagenomes</taxon>
        <taxon>ecological metagenomes</taxon>
    </lineage>
</organism>
<dbReference type="AlphaFoldDB" id="A0A383EIP2"/>
<dbReference type="InterPro" id="IPR009027">
    <property type="entry name" value="Ribosomal_bL9/RNase_H1_N"/>
</dbReference>
<dbReference type="SUPFAM" id="SSF55658">
    <property type="entry name" value="L9 N-domain-like"/>
    <property type="match status" value="1"/>
</dbReference>
<dbReference type="GO" id="GO:0006412">
    <property type="term" value="P:translation"/>
    <property type="evidence" value="ECO:0007669"/>
    <property type="project" value="InterPro"/>
</dbReference>
<dbReference type="InterPro" id="IPR020070">
    <property type="entry name" value="Ribosomal_bL9_N"/>
</dbReference>
<dbReference type="SUPFAM" id="SSF55653">
    <property type="entry name" value="Ribosomal protein L9 C-domain"/>
    <property type="match status" value="1"/>
</dbReference>
<dbReference type="InterPro" id="IPR000244">
    <property type="entry name" value="Ribosomal_bL9"/>
</dbReference>
<dbReference type="PANTHER" id="PTHR21368">
    <property type="entry name" value="50S RIBOSOMAL PROTEIN L9"/>
    <property type="match status" value="1"/>
</dbReference>
<feature type="non-terminal residue" evidence="8">
    <location>
        <position position="163"/>
    </location>
</feature>
<dbReference type="NCBIfam" id="TIGR00158">
    <property type="entry name" value="L9"/>
    <property type="match status" value="1"/>
</dbReference>
<dbReference type="Gene3D" id="3.10.430.100">
    <property type="entry name" value="Ribosomal protein L9, C-terminal domain"/>
    <property type="match status" value="1"/>
</dbReference>
<evidence type="ECO:0000313" key="8">
    <source>
        <dbReference type="EMBL" id="SVE56727.1"/>
    </source>
</evidence>
<dbReference type="InterPro" id="IPR020069">
    <property type="entry name" value="Ribosomal_bL9_C"/>
</dbReference>
<name>A0A383EIP2_9ZZZZ</name>
<dbReference type="Pfam" id="PF01281">
    <property type="entry name" value="Ribosomal_L9_N"/>
    <property type="match status" value="1"/>
</dbReference>